<dbReference type="InterPro" id="IPR010753">
    <property type="entry name" value="DUF1330"/>
</dbReference>
<dbReference type="AlphaFoldDB" id="A0A2W5AD55"/>
<dbReference type="EMBL" id="QFNN01000015">
    <property type="protein sequence ID" value="PZO91087.1"/>
    <property type="molecule type" value="Genomic_DNA"/>
</dbReference>
<gene>
    <name evidence="2" type="ORF">DI623_04615</name>
</gene>
<reference evidence="2 3" key="1">
    <citation type="submission" date="2017-08" db="EMBL/GenBank/DDBJ databases">
        <title>Infants hospitalized years apart are colonized by the same room-sourced microbial strains.</title>
        <authorList>
            <person name="Brooks B."/>
            <person name="Olm M.R."/>
            <person name="Firek B.A."/>
            <person name="Baker R."/>
            <person name="Thomas B.C."/>
            <person name="Morowitz M.J."/>
            <person name="Banfield J.F."/>
        </authorList>
    </citation>
    <scope>NUCLEOTIDE SEQUENCE [LARGE SCALE GENOMIC DNA]</scope>
    <source>
        <strain evidence="2">S2_018_000_R2_101</strain>
    </source>
</reference>
<comment type="caution">
    <text evidence="2">The sequence shown here is derived from an EMBL/GenBank/DDBJ whole genome shotgun (WGS) entry which is preliminary data.</text>
</comment>
<dbReference type="Proteomes" id="UP000249066">
    <property type="component" value="Unassembled WGS sequence"/>
</dbReference>
<sequence length="96" mass="10466">MPAYAIFIRDSLRDQAEFDIYAPKAGASTAGHPVTPRAFYGAVETLEGLNVEGAVILEFPTMADARAWYDSPAYQDALKHRKAAGNYRVFLVEGVG</sequence>
<dbReference type="PANTHER" id="PTHR41521:SF4">
    <property type="entry name" value="BLR0684 PROTEIN"/>
    <property type="match status" value="1"/>
</dbReference>
<organism evidence="2 3">
    <name type="scientific">Sphingomonas sanxanigenens</name>
    <dbReference type="NCBI Taxonomy" id="397260"/>
    <lineage>
        <taxon>Bacteria</taxon>
        <taxon>Pseudomonadati</taxon>
        <taxon>Pseudomonadota</taxon>
        <taxon>Alphaproteobacteria</taxon>
        <taxon>Sphingomonadales</taxon>
        <taxon>Sphingomonadaceae</taxon>
        <taxon>Sphingomonas</taxon>
    </lineage>
</organism>
<feature type="domain" description="DUF1330" evidence="1">
    <location>
        <begin position="2"/>
        <end position="95"/>
    </location>
</feature>
<dbReference type="InterPro" id="IPR011008">
    <property type="entry name" value="Dimeric_a/b-barrel"/>
</dbReference>
<name>A0A2W5AD55_9SPHN</name>
<dbReference type="PANTHER" id="PTHR41521">
    <property type="match status" value="1"/>
</dbReference>
<protein>
    <submittedName>
        <fullName evidence="2">DUF1330 domain-containing protein</fullName>
    </submittedName>
</protein>
<proteinExistence type="predicted"/>
<accession>A0A2W5AD55</accession>
<evidence type="ECO:0000313" key="2">
    <source>
        <dbReference type="EMBL" id="PZO91087.1"/>
    </source>
</evidence>
<dbReference type="Pfam" id="PF07045">
    <property type="entry name" value="DUF1330"/>
    <property type="match status" value="1"/>
</dbReference>
<evidence type="ECO:0000259" key="1">
    <source>
        <dbReference type="Pfam" id="PF07045"/>
    </source>
</evidence>
<evidence type="ECO:0000313" key="3">
    <source>
        <dbReference type="Proteomes" id="UP000249066"/>
    </source>
</evidence>
<dbReference type="Gene3D" id="3.30.70.100">
    <property type="match status" value="1"/>
</dbReference>
<dbReference type="SUPFAM" id="SSF54909">
    <property type="entry name" value="Dimeric alpha+beta barrel"/>
    <property type="match status" value="1"/>
</dbReference>